<proteinExistence type="inferred from homology"/>
<evidence type="ECO:0000256" key="10">
    <source>
        <dbReference type="SAM" id="MobiDB-lite"/>
    </source>
</evidence>
<dbReference type="EC" id="3.1.26.11" evidence="9"/>
<dbReference type="SUPFAM" id="SSF56281">
    <property type="entry name" value="Metallo-hydrolase/oxidoreductase"/>
    <property type="match status" value="1"/>
</dbReference>
<organism evidence="11 12">
    <name type="scientific">Cyclonatronum proteinivorum</name>
    <dbReference type="NCBI Taxonomy" id="1457365"/>
    <lineage>
        <taxon>Bacteria</taxon>
        <taxon>Pseudomonadati</taxon>
        <taxon>Balneolota</taxon>
        <taxon>Balneolia</taxon>
        <taxon>Balneolales</taxon>
        <taxon>Cyclonatronaceae</taxon>
        <taxon>Cyclonatronum</taxon>
    </lineage>
</organism>
<comment type="function">
    <text evidence="9">Zinc phosphodiesterase, which displays some tRNA 3'-processing endonuclease activity. Probably involved in tRNA maturation, by removing a 3'-trailer from precursor tRNA.</text>
</comment>
<dbReference type="AlphaFoldDB" id="A0A345UKM1"/>
<evidence type="ECO:0000256" key="4">
    <source>
        <dbReference type="ARBA" id="ARBA00022722"/>
    </source>
</evidence>
<evidence type="ECO:0000256" key="3">
    <source>
        <dbReference type="ARBA" id="ARBA00022694"/>
    </source>
</evidence>
<dbReference type="NCBIfam" id="NF000801">
    <property type="entry name" value="PRK00055.1-3"/>
    <property type="match status" value="1"/>
</dbReference>
<dbReference type="KEGG" id="cprv:CYPRO_1773"/>
<accession>A0A345UKM1</accession>
<feature type="compositionally biased region" description="Basic and acidic residues" evidence="10">
    <location>
        <begin position="415"/>
        <end position="424"/>
    </location>
</feature>
<comment type="cofactor">
    <cofactor evidence="1">
        <name>Zn(2+)</name>
        <dbReference type="ChEBI" id="CHEBI:29105"/>
    </cofactor>
</comment>
<feature type="compositionally biased region" description="Basic and acidic residues" evidence="10">
    <location>
        <begin position="351"/>
        <end position="367"/>
    </location>
</feature>
<comment type="caution">
    <text evidence="9">Lacks conserved residue(s) required for the propagation of feature annotation.</text>
</comment>
<evidence type="ECO:0000256" key="2">
    <source>
        <dbReference type="ARBA" id="ARBA00011738"/>
    </source>
</evidence>
<dbReference type="PANTHER" id="PTHR46018">
    <property type="entry name" value="ZINC PHOSPHODIESTERASE ELAC PROTEIN 1"/>
    <property type="match status" value="1"/>
</dbReference>
<dbReference type="InterPro" id="IPR036866">
    <property type="entry name" value="RibonucZ/Hydroxyglut_hydro"/>
</dbReference>
<feature type="compositionally biased region" description="Gly residues" evidence="10">
    <location>
        <begin position="431"/>
        <end position="444"/>
    </location>
</feature>
<evidence type="ECO:0000313" key="12">
    <source>
        <dbReference type="Proteomes" id="UP000254808"/>
    </source>
</evidence>
<reference evidence="11 12" key="1">
    <citation type="submission" date="2018-03" db="EMBL/GenBank/DDBJ databases">
        <title>Phenotypic and genomic properties of Cyclonatronum proteinivorum gen. nov., sp. nov., a haloalkaliphilic bacteroidete from soda lakes possessing Na+-translocating rhodopsin.</title>
        <authorList>
            <person name="Toshchakov S.V."/>
            <person name="Korzhenkov A."/>
            <person name="Samarov N.I."/>
            <person name="Kublanov I.V."/>
            <person name="Muntyan M.S."/>
            <person name="Sorokin D.Y."/>
        </authorList>
    </citation>
    <scope>NUCLEOTIDE SEQUENCE [LARGE SCALE GENOMIC DNA]</scope>
    <source>
        <strain evidence="11 12">Omega</strain>
    </source>
</reference>
<feature type="active site" description="Proton acceptor" evidence="9">
    <location>
        <position position="64"/>
    </location>
</feature>
<dbReference type="CDD" id="cd07717">
    <property type="entry name" value="RNaseZ_ZiPD-like_MBL-fold"/>
    <property type="match status" value="1"/>
</dbReference>
<dbReference type="EMBL" id="CP027806">
    <property type="protein sequence ID" value="AXJ01023.1"/>
    <property type="molecule type" value="Genomic_DNA"/>
</dbReference>
<comment type="similarity">
    <text evidence="9">Belongs to the RNase Z family.</text>
</comment>
<dbReference type="Pfam" id="PF23023">
    <property type="entry name" value="Anti-Pycsar_Apyc1"/>
    <property type="match status" value="1"/>
</dbReference>
<evidence type="ECO:0000313" key="11">
    <source>
        <dbReference type="EMBL" id="AXJ01023.1"/>
    </source>
</evidence>
<evidence type="ECO:0000256" key="6">
    <source>
        <dbReference type="ARBA" id="ARBA00022759"/>
    </source>
</evidence>
<evidence type="ECO:0000256" key="8">
    <source>
        <dbReference type="ARBA" id="ARBA00022833"/>
    </source>
</evidence>
<dbReference type="GO" id="GO:0042781">
    <property type="term" value="F:3'-tRNA processing endoribonuclease activity"/>
    <property type="evidence" value="ECO:0007669"/>
    <property type="project" value="UniProtKB-UniRule"/>
</dbReference>
<dbReference type="RefSeq" id="WP_114984259.1">
    <property type="nucleotide sequence ID" value="NZ_CP027806.1"/>
</dbReference>
<feature type="region of interest" description="Disordered" evidence="10">
    <location>
        <begin position="314"/>
        <end position="537"/>
    </location>
</feature>
<keyword evidence="7 9" id="KW-0378">Hydrolase</keyword>
<dbReference type="OrthoDB" id="9800940at2"/>
<feature type="compositionally biased region" description="Gly residues" evidence="10">
    <location>
        <begin position="368"/>
        <end position="414"/>
    </location>
</feature>
<sequence length="537" mass="60846">MIIVPLGVASATPTAKRHLSSVALWRDGRVYLFDCGENAQMRALQAGLKRSKIDYIFISHMDGDHFFGLPGLISTMQLQRRENVLNIVGPEGLKEFIEAALKAASIELTFEIVFKEFKDGFEHEIVVDDPEFYIEARPLEHKNLCVGYRFQEKDKPGKVDAAKAEQMGITEDWQYKKLKAGEDVELEDGTIVPSSEIVGEPKKGDSFAYVTDTLFSVNSLKLAYKATILYHEATFDQNLKDKAEETFHSTAEDAATIAHKAEVQRLVISHFSARYTNQFVLLKEARKIFQDTWVATELRPIMTDPQHERGIIKAKIPIDTSTPGGKGPNKGGYRGGGGGKGKYFRPRKRFDRGDDSRGGGRPYDNRGRGGGRPYDNRGGGRPYDNRGGGGRPYDNRSGGGRGRPYDNRGGGGGGYRRDYDDRGGNRSYDNRGGGRSYDNRGGGRNYDDRGGRSYDNRGPRDWDNRDNRDNRGGPPSRDYDNRNRRFDNRDNRDNRNDRDQRFERRDRDNSPKDFDKDMDQSKLPIKPRTPYDDFDRF</sequence>
<dbReference type="InterPro" id="IPR013471">
    <property type="entry name" value="RNase_Z/BN"/>
</dbReference>
<evidence type="ECO:0000256" key="7">
    <source>
        <dbReference type="ARBA" id="ARBA00022801"/>
    </source>
</evidence>
<protein>
    <recommendedName>
        <fullName evidence="9">Ribonuclease Z</fullName>
        <shortName evidence="9">RNase Z</shortName>
        <ecNumber evidence="9">3.1.26.11</ecNumber>
    </recommendedName>
    <alternativeName>
        <fullName evidence="9">tRNA 3 endonuclease</fullName>
    </alternativeName>
    <alternativeName>
        <fullName evidence="9">tRNase Z</fullName>
    </alternativeName>
</protein>
<dbReference type="HAMAP" id="MF_01818">
    <property type="entry name" value="RNase_Z_BN"/>
    <property type="match status" value="1"/>
</dbReference>
<evidence type="ECO:0000256" key="5">
    <source>
        <dbReference type="ARBA" id="ARBA00022723"/>
    </source>
</evidence>
<keyword evidence="6 9" id="KW-0255">Endonuclease</keyword>
<keyword evidence="4 9" id="KW-0540">Nuclease</keyword>
<comment type="subunit">
    <text evidence="2 9">Homodimer.</text>
</comment>
<dbReference type="Proteomes" id="UP000254808">
    <property type="component" value="Chromosome"/>
</dbReference>
<keyword evidence="8" id="KW-0862">Zinc</keyword>
<feature type="compositionally biased region" description="Gly residues" evidence="10">
    <location>
        <begin position="324"/>
        <end position="341"/>
    </location>
</feature>
<evidence type="ECO:0000256" key="9">
    <source>
        <dbReference type="HAMAP-Rule" id="MF_01818"/>
    </source>
</evidence>
<keyword evidence="3 9" id="KW-0819">tRNA processing</keyword>
<gene>
    <name evidence="9" type="primary">rnz</name>
    <name evidence="11" type="ORF">CYPRO_1773</name>
</gene>
<name>A0A345UKM1_9BACT</name>
<dbReference type="PANTHER" id="PTHR46018:SF2">
    <property type="entry name" value="ZINC PHOSPHODIESTERASE ELAC PROTEIN 1"/>
    <property type="match status" value="1"/>
</dbReference>
<feature type="compositionally biased region" description="Basic and acidic residues" evidence="10">
    <location>
        <begin position="445"/>
        <end position="520"/>
    </location>
</feature>
<dbReference type="GO" id="GO:0046872">
    <property type="term" value="F:metal ion binding"/>
    <property type="evidence" value="ECO:0007669"/>
    <property type="project" value="UniProtKB-KW"/>
</dbReference>
<comment type="catalytic activity">
    <reaction evidence="9">
        <text>Endonucleolytic cleavage of RNA, removing extra 3' nucleotides from tRNA precursor, generating 3' termini of tRNAs. A 3'-hydroxy group is left at the tRNA terminus and a 5'-phosphoryl group is left at the trailer molecule.</text>
        <dbReference type="EC" id="3.1.26.11"/>
    </reaction>
</comment>
<keyword evidence="12" id="KW-1185">Reference proteome</keyword>
<keyword evidence="5" id="KW-0479">Metal-binding</keyword>
<dbReference type="Gene3D" id="3.60.15.10">
    <property type="entry name" value="Ribonuclease Z/Hydroxyacylglutathione hydrolase-like"/>
    <property type="match status" value="1"/>
</dbReference>
<evidence type="ECO:0000256" key="1">
    <source>
        <dbReference type="ARBA" id="ARBA00001947"/>
    </source>
</evidence>
<dbReference type="NCBIfam" id="TIGR02651">
    <property type="entry name" value="RNase_Z"/>
    <property type="match status" value="1"/>
</dbReference>